<protein>
    <submittedName>
        <fullName evidence="3">MFS transporter</fullName>
    </submittedName>
</protein>
<dbReference type="AlphaFoldDB" id="A0A261UYM7"/>
<dbReference type="InterPro" id="IPR005064">
    <property type="entry name" value="BUG"/>
</dbReference>
<dbReference type="OrthoDB" id="8678477at2"/>
<keyword evidence="2" id="KW-0732">Signal</keyword>
<gene>
    <name evidence="3" type="ORF">CAL28_01140</name>
</gene>
<sequence length="322" mass="33413">MRPSRRALACALAAFAAGAHAIPVAAQTAPPIRLVVGAPPGGTTDTVARSIGATMGKELARTVIVENRPGAGGNIAADYVAKSAADGNTLLVSFSSFSINASLYKNLPFDPRADFTPVSMLATVPSVLVTRKDFPANNMADLIKLAKASPGKYTMALGGIGSSLHMAGERMKMMSGLDIVNVPYKGTTPALTDLLGGQVDMMFGSTLNVIPHIKSGALKAMGVSSAKPLASLPGVPPIGDTIKGFESNAWFALFGPAKLPADTLARLNDAARKAVAAPDFRRLLEKESASAVSSTPAELKKFVDEDIDRYAEVVKFTGATVE</sequence>
<evidence type="ECO:0000256" key="1">
    <source>
        <dbReference type="ARBA" id="ARBA00006987"/>
    </source>
</evidence>
<name>A0A261UYM7_9BORD</name>
<evidence type="ECO:0000313" key="4">
    <source>
        <dbReference type="Proteomes" id="UP000215767"/>
    </source>
</evidence>
<dbReference type="Pfam" id="PF03401">
    <property type="entry name" value="TctC"/>
    <property type="match status" value="1"/>
</dbReference>
<dbReference type="PIRSF" id="PIRSF017082">
    <property type="entry name" value="YflP"/>
    <property type="match status" value="1"/>
</dbReference>
<comment type="caution">
    <text evidence="3">The sequence shown here is derived from an EMBL/GenBank/DDBJ whole genome shotgun (WGS) entry which is preliminary data.</text>
</comment>
<dbReference type="RefSeq" id="WP_094839591.1">
    <property type="nucleotide sequence ID" value="NZ_NEVS01000001.1"/>
</dbReference>
<dbReference type="InterPro" id="IPR042100">
    <property type="entry name" value="Bug_dom1"/>
</dbReference>
<dbReference type="Gene3D" id="3.40.190.10">
    <property type="entry name" value="Periplasmic binding protein-like II"/>
    <property type="match status" value="1"/>
</dbReference>
<accession>A0A261UYM7</accession>
<dbReference type="SUPFAM" id="SSF53850">
    <property type="entry name" value="Periplasmic binding protein-like II"/>
    <property type="match status" value="1"/>
</dbReference>
<dbReference type="CDD" id="cd13578">
    <property type="entry name" value="PBP2_Bug27"/>
    <property type="match status" value="1"/>
</dbReference>
<keyword evidence="4" id="KW-1185">Reference proteome</keyword>
<feature type="signal peptide" evidence="2">
    <location>
        <begin position="1"/>
        <end position="21"/>
    </location>
</feature>
<comment type="similarity">
    <text evidence="1">Belongs to the UPF0065 (bug) family.</text>
</comment>
<dbReference type="PANTHER" id="PTHR42928:SF5">
    <property type="entry name" value="BLR1237 PROTEIN"/>
    <property type="match status" value="1"/>
</dbReference>
<dbReference type="PANTHER" id="PTHR42928">
    <property type="entry name" value="TRICARBOXYLATE-BINDING PROTEIN"/>
    <property type="match status" value="1"/>
</dbReference>
<organism evidence="3 4">
    <name type="scientific">Bordetella genomosp. 11</name>
    <dbReference type="NCBI Taxonomy" id="1416808"/>
    <lineage>
        <taxon>Bacteria</taxon>
        <taxon>Pseudomonadati</taxon>
        <taxon>Pseudomonadota</taxon>
        <taxon>Betaproteobacteria</taxon>
        <taxon>Burkholderiales</taxon>
        <taxon>Alcaligenaceae</taxon>
        <taxon>Bordetella</taxon>
    </lineage>
</organism>
<dbReference type="Gene3D" id="3.40.190.150">
    <property type="entry name" value="Bordetella uptake gene, domain 1"/>
    <property type="match status" value="1"/>
</dbReference>
<proteinExistence type="inferred from homology"/>
<evidence type="ECO:0000256" key="2">
    <source>
        <dbReference type="SAM" id="SignalP"/>
    </source>
</evidence>
<feature type="chain" id="PRO_5012108012" evidence="2">
    <location>
        <begin position="22"/>
        <end position="322"/>
    </location>
</feature>
<reference evidence="4" key="1">
    <citation type="submission" date="2017-05" db="EMBL/GenBank/DDBJ databases">
        <title>Complete and WGS of Bordetella genogroups.</title>
        <authorList>
            <person name="Spilker T."/>
            <person name="Lipuma J."/>
        </authorList>
    </citation>
    <scope>NUCLEOTIDE SEQUENCE [LARGE SCALE GENOMIC DNA]</scope>
    <source>
        <strain evidence="4">AU8856</strain>
    </source>
</reference>
<dbReference type="EMBL" id="NEVS01000001">
    <property type="protein sequence ID" value="OZI66380.1"/>
    <property type="molecule type" value="Genomic_DNA"/>
</dbReference>
<dbReference type="Proteomes" id="UP000215767">
    <property type="component" value="Unassembled WGS sequence"/>
</dbReference>
<evidence type="ECO:0000313" key="3">
    <source>
        <dbReference type="EMBL" id="OZI66380.1"/>
    </source>
</evidence>